<proteinExistence type="predicted"/>
<keyword evidence="1" id="KW-1133">Transmembrane helix</keyword>
<evidence type="ECO:0000256" key="1">
    <source>
        <dbReference type="SAM" id="Phobius"/>
    </source>
</evidence>
<keyword evidence="3" id="KW-1185">Reference proteome</keyword>
<keyword evidence="1" id="KW-0472">Membrane</keyword>
<dbReference type="AlphaFoldDB" id="A0A8S1W726"/>
<accession>A0A8S1W726</accession>
<evidence type="ECO:0000313" key="3">
    <source>
        <dbReference type="Proteomes" id="UP000683925"/>
    </source>
</evidence>
<feature type="transmembrane region" description="Helical" evidence="1">
    <location>
        <begin position="21"/>
        <end position="50"/>
    </location>
</feature>
<reference evidence="2" key="1">
    <citation type="submission" date="2021-01" db="EMBL/GenBank/DDBJ databases">
        <authorList>
            <consortium name="Genoscope - CEA"/>
            <person name="William W."/>
        </authorList>
    </citation>
    <scope>NUCLEOTIDE SEQUENCE</scope>
</reference>
<dbReference type="Proteomes" id="UP000683925">
    <property type="component" value="Unassembled WGS sequence"/>
</dbReference>
<comment type="caution">
    <text evidence="2">The sequence shown here is derived from an EMBL/GenBank/DDBJ whole genome shotgun (WGS) entry which is preliminary data.</text>
</comment>
<name>A0A8S1W726_PAROT</name>
<organism evidence="2 3">
    <name type="scientific">Paramecium octaurelia</name>
    <dbReference type="NCBI Taxonomy" id="43137"/>
    <lineage>
        <taxon>Eukaryota</taxon>
        <taxon>Sar</taxon>
        <taxon>Alveolata</taxon>
        <taxon>Ciliophora</taxon>
        <taxon>Intramacronucleata</taxon>
        <taxon>Oligohymenophorea</taxon>
        <taxon>Peniculida</taxon>
        <taxon>Parameciidae</taxon>
        <taxon>Paramecium</taxon>
    </lineage>
</organism>
<dbReference type="EMBL" id="CAJJDP010000082">
    <property type="protein sequence ID" value="CAD8184627.1"/>
    <property type="molecule type" value="Genomic_DNA"/>
</dbReference>
<sequence length="63" mass="7215">MKKVKDIIVESSKRNVIPNTIFLNIVIFLIFIKYIAIRVKLALLAILYLLKDIKALSIQEGTN</sequence>
<evidence type="ECO:0000313" key="2">
    <source>
        <dbReference type="EMBL" id="CAD8184627.1"/>
    </source>
</evidence>
<gene>
    <name evidence="2" type="ORF">POCTA_138.1.T0830196</name>
</gene>
<keyword evidence="1" id="KW-0812">Transmembrane</keyword>
<protein>
    <submittedName>
        <fullName evidence="2">Uncharacterized protein</fullName>
    </submittedName>
</protein>